<dbReference type="AlphaFoldDB" id="A0A160VE92"/>
<keyword evidence="1" id="KW-0472">Membrane</keyword>
<dbReference type="InterPro" id="IPR036280">
    <property type="entry name" value="Multihaem_cyt_sf"/>
</dbReference>
<keyword evidence="1" id="KW-1133">Transmembrane helix</keyword>
<feature type="transmembrane region" description="Helical" evidence="1">
    <location>
        <begin position="6"/>
        <end position="27"/>
    </location>
</feature>
<dbReference type="PANTHER" id="PTHR39425:SF1">
    <property type="entry name" value="CYTOCHROME C7-LIKE DOMAIN-CONTAINING PROTEIN"/>
    <property type="match status" value="1"/>
</dbReference>
<keyword evidence="1" id="KW-0812">Transmembrane</keyword>
<evidence type="ECO:0000256" key="1">
    <source>
        <dbReference type="SAM" id="Phobius"/>
    </source>
</evidence>
<dbReference type="CDD" id="cd08168">
    <property type="entry name" value="Cytochrom_C3"/>
    <property type="match status" value="1"/>
</dbReference>
<evidence type="ECO:0000313" key="2">
    <source>
        <dbReference type="EMBL" id="CUV03080.1"/>
    </source>
</evidence>
<sequence length="202" mass="22163">MLPLMVAGGVATVIMGFVVVVLLISWFSNPPFGLGNAPAQPIAFPHTVHVAENNIQCEFCHRNVAKGEAATVPAVETCLFCHKDIDGGTVTAQEEINKVRTAFETDTPINWERVHRLPDHVRFIHEAHIRYFTDETIGVKYGINGEELTESPDVAQTCTICHGDVANKEVVQPKTGQSLKMGTCVDCHRVNNISTDCTICHK</sequence>
<dbReference type="SUPFAM" id="SSF48695">
    <property type="entry name" value="Multiheme cytochromes"/>
    <property type="match status" value="1"/>
</dbReference>
<accession>A0A160VE92</accession>
<name>A0A160VE92_9ZZZZ</name>
<protein>
    <submittedName>
        <fullName evidence="2">Molybdopterin oxidoreductase subunit, predicted chaperone protein HtpG</fullName>
    </submittedName>
</protein>
<dbReference type="Gene3D" id="3.90.10.10">
    <property type="entry name" value="Cytochrome C3"/>
    <property type="match status" value="2"/>
</dbReference>
<organism evidence="2">
    <name type="scientific">hydrothermal vent metagenome</name>
    <dbReference type="NCBI Taxonomy" id="652676"/>
    <lineage>
        <taxon>unclassified sequences</taxon>
        <taxon>metagenomes</taxon>
        <taxon>ecological metagenomes</taxon>
    </lineage>
</organism>
<gene>
    <name evidence="2" type="ORF">MGWOODY_Clf2720</name>
</gene>
<proteinExistence type="predicted"/>
<reference evidence="2" key="1">
    <citation type="submission" date="2015-10" db="EMBL/GenBank/DDBJ databases">
        <authorList>
            <person name="Gilbert D.G."/>
        </authorList>
    </citation>
    <scope>NUCLEOTIDE SEQUENCE</scope>
</reference>
<dbReference type="PANTHER" id="PTHR39425">
    <property type="entry name" value="LIPOPROTEIN CYTOCHROME C"/>
    <property type="match status" value="1"/>
</dbReference>
<dbReference type="EMBL" id="FAXA01000354">
    <property type="protein sequence ID" value="CUV03080.1"/>
    <property type="molecule type" value="Genomic_DNA"/>
</dbReference>